<keyword evidence="5" id="KW-0472">Membrane</keyword>
<proteinExistence type="predicted"/>
<dbReference type="EMBL" id="CP061336">
    <property type="protein sequence ID" value="QNU65449.1"/>
    <property type="molecule type" value="Genomic_DNA"/>
</dbReference>
<comment type="subcellular location">
    <subcellularLocation>
        <location evidence="1">Cell membrane</location>
        <topology evidence="1">Multi-pass membrane protein</topology>
    </subcellularLocation>
</comment>
<dbReference type="PANTHER" id="PTHR11360">
    <property type="entry name" value="MONOCARBOXYLATE TRANSPORTER"/>
    <property type="match status" value="1"/>
</dbReference>
<feature type="domain" description="Major facilitator superfamily (MFS) profile" evidence="6">
    <location>
        <begin position="1"/>
        <end position="413"/>
    </location>
</feature>
<keyword evidence="3" id="KW-0812">Transmembrane</keyword>
<protein>
    <submittedName>
        <fullName evidence="7">OFA family MFS transporter</fullName>
    </submittedName>
</protein>
<accession>A0A4U7JIF0</accession>
<dbReference type="Pfam" id="PF07690">
    <property type="entry name" value="MFS_1"/>
    <property type="match status" value="1"/>
</dbReference>
<dbReference type="GO" id="GO:0022857">
    <property type="term" value="F:transmembrane transporter activity"/>
    <property type="evidence" value="ECO:0007669"/>
    <property type="project" value="InterPro"/>
</dbReference>
<keyword evidence="4" id="KW-1133">Transmembrane helix</keyword>
<keyword evidence="8" id="KW-1185">Reference proteome</keyword>
<dbReference type="CDD" id="cd17353">
    <property type="entry name" value="MFS_OFA_like"/>
    <property type="match status" value="1"/>
</dbReference>
<dbReference type="OrthoDB" id="9793415at2"/>
<dbReference type="InterPro" id="IPR020846">
    <property type="entry name" value="MFS_dom"/>
</dbReference>
<dbReference type="KEGG" id="rher:EHE19_010950"/>
<evidence type="ECO:0000256" key="5">
    <source>
        <dbReference type="ARBA" id="ARBA00023136"/>
    </source>
</evidence>
<dbReference type="RefSeq" id="WP_137695902.1">
    <property type="nucleotide sequence ID" value="NZ_CP061336.1"/>
</dbReference>
<dbReference type="InterPro" id="IPR036259">
    <property type="entry name" value="MFS_trans_sf"/>
</dbReference>
<reference evidence="7 8" key="1">
    <citation type="submission" date="2020-09" db="EMBL/GenBank/DDBJ databases">
        <title>Characterization and genome sequencing of Ruminiclostridium sp. nov. MA18.</title>
        <authorList>
            <person name="Rettenmaier R."/>
            <person name="Kowollik M.-L."/>
            <person name="Liebl W."/>
            <person name="Zverlov V."/>
        </authorList>
    </citation>
    <scope>NUCLEOTIDE SEQUENCE [LARGE SCALE GENOMIC DNA]</scope>
    <source>
        <strain evidence="7 8">MA18</strain>
    </source>
</reference>
<dbReference type="Gene3D" id="1.20.1250.20">
    <property type="entry name" value="MFS general substrate transporter like domains"/>
    <property type="match status" value="2"/>
</dbReference>
<sequence>MNQGNVQNNRYRWIPVIASIAIQMCLGTAYIWSVFQSYLIKGSTTPNALFEWPATHGTLAYSLLLGVLTLGSIVGGKIHNKLKNPRPAIISGGIILGVGFFLAQFTTESTPWLLWLTYGVLGGFGMGMAYTTTISTCQKWFPDRRGMVTGIIVSALGFGGLVFTPIAEALIGQIGVLKTFAVLGFIFIVVTVLGAIFIKNPPEDFKPAGWTPSEKKTAAIVQDFTPGEVLKMPQFYMITLAMMCATAAGSMMIPMAKILGLQPDSGLSSSTAVAGVMIISICNSFGRLFWGWTSDKLGRKQTILILLFLAGASIIGVSFAKAYIMLAFIAVIGFSYGGFLGVFPALTADFWGTKHGSQIYGMVLLGFGVGAVASSYIVAYFSKTKAFSTAFIIAAIAALVGIVIISFIKAPRDKAKQAVNN</sequence>
<dbReference type="InterPro" id="IPR011701">
    <property type="entry name" value="MFS"/>
</dbReference>
<dbReference type="AlphaFoldDB" id="A0A4U7JIF0"/>
<dbReference type="GO" id="GO:0005886">
    <property type="term" value="C:plasma membrane"/>
    <property type="evidence" value="ECO:0007669"/>
    <property type="project" value="UniProtKB-SubCell"/>
</dbReference>
<organism evidence="7 8">
    <name type="scientific">Ruminiclostridium herbifermentans</name>
    <dbReference type="NCBI Taxonomy" id="2488810"/>
    <lineage>
        <taxon>Bacteria</taxon>
        <taxon>Bacillati</taxon>
        <taxon>Bacillota</taxon>
        <taxon>Clostridia</taxon>
        <taxon>Eubacteriales</taxon>
        <taxon>Oscillospiraceae</taxon>
        <taxon>Ruminiclostridium</taxon>
    </lineage>
</organism>
<evidence type="ECO:0000259" key="6">
    <source>
        <dbReference type="PROSITE" id="PS50850"/>
    </source>
</evidence>
<name>A0A4U7JIF0_9FIRM</name>
<evidence type="ECO:0000256" key="2">
    <source>
        <dbReference type="ARBA" id="ARBA00022448"/>
    </source>
</evidence>
<keyword evidence="2" id="KW-0813">Transport</keyword>
<evidence type="ECO:0000256" key="1">
    <source>
        <dbReference type="ARBA" id="ARBA00004651"/>
    </source>
</evidence>
<gene>
    <name evidence="7" type="ORF">EHE19_010950</name>
</gene>
<dbReference type="PROSITE" id="PS50850">
    <property type="entry name" value="MFS"/>
    <property type="match status" value="1"/>
</dbReference>
<evidence type="ECO:0000313" key="8">
    <source>
        <dbReference type="Proteomes" id="UP000306409"/>
    </source>
</evidence>
<evidence type="ECO:0000256" key="3">
    <source>
        <dbReference type="ARBA" id="ARBA00022692"/>
    </source>
</evidence>
<dbReference type="Proteomes" id="UP000306409">
    <property type="component" value="Chromosome"/>
</dbReference>
<dbReference type="InterPro" id="IPR050327">
    <property type="entry name" value="Proton-linked_MCT"/>
</dbReference>
<evidence type="ECO:0000256" key="4">
    <source>
        <dbReference type="ARBA" id="ARBA00022989"/>
    </source>
</evidence>
<evidence type="ECO:0000313" key="7">
    <source>
        <dbReference type="EMBL" id="QNU65449.1"/>
    </source>
</evidence>
<dbReference type="SUPFAM" id="SSF103473">
    <property type="entry name" value="MFS general substrate transporter"/>
    <property type="match status" value="1"/>
</dbReference>